<feature type="compositionally biased region" description="Polar residues" evidence="1">
    <location>
        <begin position="233"/>
        <end position="243"/>
    </location>
</feature>
<gene>
    <name evidence="2" type="ORF">NGRA_3336</name>
</gene>
<evidence type="ECO:0000313" key="3">
    <source>
        <dbReference type="Proteomes" id="UP000740883"/>
    </source>
</evidence>
<feature type="region of interest" description="Disordered" evidence="1">
    <location>
        <begin position="206"/>
        <end position="292"/>
    </location>
</feature>
<reference evidence="2 3" key="1">
    <citation type="journal article" date="2020" name="Genome Biol. Evol.">
        <title>Comparative genomics of strictly vertically transmitted, feminizing microsporidia endosymbionts of amphipod crustaceans.</title>
        <authorList>
            <person name="Cormier A."/>
            <person name="Chebbi M.A."/>
            <person name="Giraud I."/>
            <person name="Wattier R."/>
            <person name="Teixeira M."/>
            <person name="Gilbert C."/>
            <person name="Rigaud T."/>
            <person name="Cordaux R."/>
        </authorList>
    </citation>
    <scope>NUCLEOTIDE SEQUENCE [LARGE SCALE GENOMIC DNA]</scope>
    <source>
        <strain evidence="2 3">Ou3-Ou53</strain>
    </source>
</reference>
<feature type="compositionally biased region" description="Basic and acidic residues" evidence="1">
    <location>
        <begin position="206"/>
        <end position="224"/>
    </location>
</feature>
<sequence length="343" mass="39570">MSKVVQPTSKERDGSKNGVSSFFYYVHRVLEIAENLLTIYDSHDEEDVPQREETPIVNKQESYVLPKIKALRIKRRYSCLEVQESKKQKLYEKRIEEDLTSKKKISNVFLPKPITTSELIGRYTQVERGMDSEGCLPIAENVVVETVPMEITKAAEQWIGCSDATVDKKENGSSDPFDFDDFEAIFEETLLEIEVEEEEERILLKAQKEAPVKRHTDEQSEEIKKKRKRTKELSISSANANKQSTREAPEKYSDTKTIVQDINQNIKGKKNSNTKNKNKDNTRENSNPLEDFSSDLFSLPPFTNHNRTKRKLSFLYDDALDCKKSATFYSCAKKMKLINCKLN</sequence>
<feature type="compositionally biased region" description="Basic and acidic residues" evidence="1">
    <location>
        <begin position="244"/>
        <end position="254"/>
    </location>
</feature>
<dbReference type="Proteomes" id="UP000740883">
    <property type="component" value="Unassembled WGS sequence"/>
</dbReference>
<comment type="caution">
    <text evidence="2">The sequence shown here is derived from an EMBL/GenBank/DDBJ whole genome shotgun (WGS) entry which is preliminary data.</text>
</comment>
<proteinExistence type="predicted"/>
<evidence type="ECO:0000256" key="1">
    <source>
        <dbReference type="SAM" id="MobiDB-lite"/>
    </source>
</evidence>
<keyword evidence="3" id="KW-1185">Reference proteome</keyword>
<organism evidence="2 3">
    <name type="scientific">Nosema granulosis</name>
    <dbReference type="NCBI Taxonomy" id="83296"/>
    <lineage>
        <taxon>Eukaryota</taxon>
        <taxon>Fungi</taxon>
        <taxon>Fungi incertae sedis</taxon>
        <taxon>Microsporidia</taxon>
        <taxon>Nosematidae</taxon>
        <taxon>Nosema</taxon>
    </lineage>
</organism>
<dbReference type="EMBL" id="SBJO01000848">
    <property type="protein sequence ID" value="KAF9754380.1"/>
    <property type="molecule type" value="Genomic_DNA"/>
</dbReference>
<feature type="compositionally biased region" description="Polar residues" evidence="1">
    <location>
        <begin position="255"/>
        <end position="264"/>
    </location>
</feature>
<name>A0A9P6GVF9_9MICR</name>
<dbReference type="AlphaFoldDB" id="A0A9P6GVF9"/>
<evidence type="ECO:0000313" key="2">
    <source>
        <dbReference type="EMBL" id="KAF9754380.1"/>
    </source>
</evidence>
<accession>A0A9P6GVF9</accession>
<protein>
    <submittedName>
        <fullName evidence="2">Uncharacterized protein</fullName>
    </submittedName>
</protein>